<feature type="compositionally biased region" description="Acidic residues" evidence="10">
    <location>
        <begin position="256"/>
        <end position="270"/>
    </location>
</feature>
<dbReference type="InterPro" id="IPR040218">
    <property type="entry name" value="SLC7A6OS"/>
</dbReference>
<evidence type="ECO:0000313" key="13">
    <source>
        <dbReference type="Proteomes" id="UP000194127"/>
    </source>
</evidence>
<evidence type="ECO:0000256" key="1">
    <source>
        <dbReference type="ARBA" id="ARBA00003202"/>
    </source>
</evidence>
<dbReference type="RefSeq" id="XP_024333281.1">
    <property type="nucleotide sequence ID" value="XM_024487459.1"/>
</dbReference>
<dbReference type="GeneID" id="36332408"/>
<evidence type="ECO:0000256" key="10">
    <source>
        <dbReference type="SAM" id="MobiDB-lite"/>
    </source>
</evidence>
<keyword evidence="9" id="KW-0539">Nucleus</keyword>
<feature type="compositionally biased region" description="Basic and acidic residues" evidence="10">
    <location>
        <begin position="297"/>
        <end position="319"/>
    </location>
</feature>
<organism evidence="12 13">
    <name type="scientific">Postia placenta MAD-698-R-SB12</name>
    <dbReference type="NCBI Taxonomy" id="670580"/>
    <lineage>
        <taxon>Eukaryota</taxon>
        <taxon>Fungi</taxon>
        <taxon>Dikarya</taxon>
        <taxon>Basidiomycota</taxon>
        <taxon>Agaricomycotina</taxon>
        <taxon>Agaricomycetes</taxon>
        <taxon>Polyporales</taxon>
        <taxon>Adustoporiaceae</taxon>
        <taxon>Rhodonia</taxon>
    </lineage>
</organism>
<dbReference type="PANTHER" id="PTHR31196">
    <property type="entry name" value="RNA POLYMERASE II NUCLEAR LOCALIZATION PROTEIN SLC7A6OS-RELATED"/>
    <property type="match status" value="1"/>
</dbReference>
<reference evidence="12 13" key="1">
    <citation type="submission" date="2017-04" db="EMBL/GenBank/DDBJ databases">
        <title>Genome Sequence of the Model Brown-Rot Fungus Postia placenta SB12.</title>
        <authorList>
            <consortium name="DOE Joint Genome Institute"/>
            <person name="Gaskell J."/>
            <person name="Kersten P."/>
            <person name="Larrondo L.F."/>
            <person name="Canessa P."/>
            <person name="Martinez D."/>
            <person name="Hibbett D."/>
            <person name="Schmoll M."/>
            <person name="Kubicek C.P."/>
            <person name="Martinez A.T."/>
            <person name="Yadav J."/>
            <person name="Master E."/>
            <person name="Magnuson J.K."/>
            <person name="James T."/>
            <person name="Yaver D."/>
            <person name="Berka R."/>
            <person name="Labutti K."/>
            <person name="Lipzen A."/>
            <person name="Aerts A."/>
            <person name="Barry K."/>
            <person name="Henrissat B."/>
            <person name="Blanchette R."/>
            <person name="Grigoriev I."/>
            <person name="Cullen D."/>
        </authorList>
    </citation>
    <scope>NUCLEOTIDE SEQUENCE [LARGE SCALE GENOMIC DNA]</scope>
    <source>
        <strain evidence="12 13">MAD-698-R-SB12</strain>
    </source>
</reference>
<dbReference type="Proteomes" id="UP000194127">
    <property type="component" value="Unassembled WGS sequence"/>
</dbReference>
<proteinExistence type="inferred from homology"/>
<protein>
    <recommendedName>
        <fullName evidence="5">Probable RNA polymerase II nuclear localization protein SLC7A6OS</fullName>
    </recommendedName>
</protein>
<feature type="compositionally biased region" description="Acidic residues" evidence="10">
    <location>
        <begin position="279"/>
        <end position="288"/>
    </location>
</feature>
<evidence type="ECO:0000256" key="4">
    <source>
        <dbReference type="ARBA" id="ARBA00010218"/>
    </source>
</evidence>
<evidence type="ECO:0000256" key="8">
    <source>
        <dbReference type="ARBA" id="ARBA00022927"/>
    </source>
</evidence>
<dbReference type="GO" id="GO:0005737">
    <property type="term" value="C:cytoplasm"/>
    <property type="evidence" value="ECO:0007669"/>
    <property type="project" value="UniProtKB-SubCell"/>
</dbReference>
<evidence type="ECO:0000256" key="5">
    <source>
        <dbReference type="ARBA" id="ARBA00017036"/>
    </source>
</evidence>
<dbReference type="AlphaFoldDB" id="A0A1X6MJ68"/>
<feature type="region of interest" description="Disordered" evidence="10">
    <location>
        <begin position="1"/>
        <end position="20"/>
    </location>
</feature>
<evidence type="ECO:0000256" key="7">
    <source>
        <dbReference type="ARBA" id="ARBA00022490"/>
    </source>
</evidence>
<keyword evidence="6" id="KW-0813">Transport</keyword>
<dbReference type="OrthoDB" id="6255506at2759"/>
<name>A0A1X6MJ68_9APHY</name>
<dbReference type="EMBL" id="KZ110613">
    <property type="protein sequence ID" value="OSX56487.1"/>
    <property type="molecule type" value="Genomic_DNA"/>
</dbReference>
<dbReference type="GO" id="GO:0015031">
    <property type="term" value="P:protein transport"/>
    <property type="evidence" value="ECO:0007669"/>
    <property type="project" value="UniProtKB-KW"/>
</dbReference>
<comment type="similarity">
    <text evidence="4">Belongs to the IWR1/SLC7A6OS family.</text>
</comment>
<evidence type="ECO:0000256" key="2">
    <source>
        <dbReference type="ARBA" id="ARBA00004123"/>
    </source>
</evidence>
<sequence>MSTEQKAEQQLPETPERPYAIVRIKRKRNEEPLDGLVVDPEAVPSRKRSRGALNFFKFAETARLSTLARESPRKENLATSVSAPAVVEQAVSPAVSTPRPQLDDSNRRYTIVKRERPGTERVQRRVPTAPPKVWSTKELQALRESQSSFAMYDAIPSSSALSSKSEVDPEVAKFLPLLRDYLKLDDPSMATPPGSMSTLSSSPSVTHTIDDSDYVYDVFYQRLTTLAELYEPGMPVWNIGTLTEIPEELMMYDSDDDSEVYDTDDEDSNAEDFYKNDYPDGDPDEMSDGSEGSVDPDVFHEDSDYDDMIHGDTSDHEWR</sequence>
<accession>A0A1X6MJ68</accession>
<evidence type="ECO:0000256" key="3">
    <source>
        <dbReference type="ARBA" id="ARBA00004496"/>
    </source>
</evidence>
<keyword evidence="7" id="KW-0963">Cytoplasm</keyword>
<evidence type="ECO:0000313" key="12">
    <source>
        <dbReference type="EMBL" id="OSX56487.1"/>
    </source>
</evidence>
<evidence type="ECO:0000259" key="11">
    <source>
        <dbReference type="Pfam" id="PF08574"/>
    </source>
</evidence>
<dbReference type="PANTHER" id="PTHR31196:SF2">
    <property type="entry name" value="RNA POLYMERASE II NUCLEAR LOCALIZATION PROTEIN SLC7A6OS-RELATED"/>
    <property type="match status" value="1"/>
</dbReference>
<dbReference type="Pfam" id="PF08574">
    <property type="entry name" value="Iwr1"/>
    <property type="match status" value="1"/>
</dbReference>
<keyword evidence="13" id="KW-1185">Reference proteome</keyword>
<comment type="subcellular location">
    <subcellularLocation>
        <location evidence="3">Cytoplasm</location>
    </subcellularLocation>
    <subcellularLocation>
        <location evidence="2">Nucleus</location>
    </subcellularLocation>
</comment>
<feature type="domain" description="Transcription factor Iwr1" evidence="11">
    <location>
        <begin position="212"/>
        <end position="282"/>
    </location>
</feature>
<dbReference type="InterPro" id="IPR013883">
    <property type="entry name" value="TF_Iwr1_dom"/>
</dbReference>
<gene>
    <name evidence="12" type="ORF">POSPLADRAFT_1159802</name>
</gene>
<evidence type="ECO:0000256" key="6">
    <source>
        <dbReference type="ARBA" id="ARBA00022448"/>
    </source>
</evidence>
<feature type="region of interest" description="Disordered" evidence="10">
    <location>
        <begin position="256"/>
        <end position="319"/>
    </location>
</feature>
<evidence type="ECO:0000256" key="9">
    <source>
        <dbReference type="ARBA" id="ARBA00023242"/>
    </source>
</evidence>
<dbReference type="GO" id="GO:0005634">
    <property type="term" value="C:nucleus"/>
    <property type="evidence" value="ECO:0007669"/>
    <property type="project" value="UniProtKB-SubCell"/>
</dbReference>
<keyword evidence="8" id="KW-0653">Protein transport</keyword>
<dbReference type="STRING" id="670580.A0A1X6MJ68"/>
<comment type="function">
    <text evidence="1">Directs RNA polymerase II nuclear import.</text>
</comment>